<keyword evidence="2" id="KW-0805">Transcription regulation</keyword>
<comment type="similarity">
    <text evidence="1">Belongs to the sigma-70 factor family. ECF subfamily.</text>
</comment>
<dbReference type="InterPro" id="IPR007627">
    <property type="entry name" value="RNA_pol_sigma70_r2"/>
</dbReference>
<dbReference type="GO" id="GO:0016987">
    <property type="term" value="F:sigma factor activity"/>
    <property type="evidence" value="ECO:0007669"/>
    <property type="project" value="UniProtKB-KW"/>
</dbReference>
<keyword evidence="4" id="KW-0804">Transcription</keyword>
<dbReference type="InterPro" id="IPR014284">
    <property type="entry name" value="RNA_pol_sigma-70_dom"/>
</dbReference>
<dbReference type="InterPro" id="IPR013325">
    <property type="entry name" value="RNA_pol_sigma_r2"/>
</dbReference>
<dbReference type="EMBL" id="CP120682">
    <property type="protein sequence ID" value="WKN37255.1"/>
    <property type="molecule type" value="Genomic_DNA"/>
</dbReference>
<dbReference type="NCBIfam" id="TIGR02937">
    <property type="entry name" value="sigma70-ECF"/>
    <property type="match status" value="1"/>
</dbReference>
<dbReference type="PANTHER" id="PTHR43133:SF46">
    <property type="entry name" value="RNA POLYMERASE SIGMA-70 FACTOR ECF SUBFAMILY"/>
    <property type="match status" value="1"/>
</dbReference>
<dbReference type="InterPro" id="IPR039425">
    <property type="entry name" value="RNA_pol_sigma-70-like"/>
</dbReference>
<dbReference type="Pfam" id="PF08281">
    <property type="entry name" value="Sigma70_r4_2"/>
    <property type="match status" value="1"/>
</dbReference>
<evidence type="ECO:0000259" key="5">
    <source>
        <dbReference type="Pfam" id="PF04542"/>
    </source>
</evidence>
<dbReference type="SUPFAM" id="SSF88946">
    <property type="entry name" value="Sigma2 domain of RNA polymerase sigma factors"/>
    <property type="match status" value="1"/>
</dbReference>
<evidence type="ECO:0000256" key="2">
    <source>
        <dbReference type="ARBA" id="ARBA00023015"/>
    </source>
</evidence>
<dbReference type="PANTHER" id="PTHR43133">
    <property type="entry name" value="RNA POLYMERASE ECF-TYPE SIGMA FACTO"/>
    <property type="match status" value="1"/>
</dbReference>
<dbReference type="SUPFAM" id="SSF88659">
    <property type="entry name" value="Sigma3 and sigma4 domains of RNA polymerase sigma factors"/>
    <property type="match status" value="1"/>
</dbReference>
<dbReference type="Gene3D" id="1.10.10.10">
    <property type="entry name" value="Winged helix-like DNA-binding domain superfamily/Winged helix DNA-binding domain"/>
    <property type="match status" value="1"/>
</dbReference>
<evidence type="ECO:0000256" key="3">
    <source>
        <dbReference type="ARBA" id="ARBA00023082"/>
    </source>
</evidence>
<sequence>MSGQGYHDDAFLVHLLQQSDEQAFELLYNRYWEKLLTIAYHRTGCMETAKELVQDVFANLWKRRDSLRIKTTFAAYIFTAMRYTILDHIRSQAVQKKYIEAIKQTALETDNSTLNFIAYQELTGVLEQEISKLPEKCRIIFRMSRIEHYSTREIAERLDISPKTVENQLTKALKIIRTNLEEFTVLLALILTVPS</sequence>
<protein>
    <submittedName>
        <fullName evidence="7">RNA polymerase sigma-70 factor</fullName>
    </submittedName>
</protein>
<dbReference type="GO" id="GO:0003677">
    <property type="term" value="F:DNA binding"/>
    <property type="evidence" value="ECO:0007669"/>
    <property type="project" value="InterPro"/>
</dbReference>
<evidence type="ECO:0000256" key="1">
    <source>
        <dbReference type="ARBA" id="ARBA00010641"/>
    </source>
</evidence>
<evidence type="ECO:0000259" key="6">
    <source>
        <dbReference type="Pfam" id="PF08281"/>
    </source>
</evidence>
<gene>
    <name evidence="7" type="ORF">K4G66_00845</name>
</gene>
<dbReference type="Gene3D" id="1.10.1740.10">
    <property type="match status" value="1"/>
</dbReference>
<dbReference type="InterPro" id="IPR014327">
    <property type="entry name" value="RNA_pol_sigma70_bacteroid"/>
</dbReference>
<name>A0AA49JGX2_9BACT</name>
<dbReference type="NCBIfam" id="TIGR02985">
    <property type="entry name" value="Sig70_bacteroi1"/>
    <property type="match status" value="1"/>
</dbReference>
<dbReference type="InterPro" id="IPR013324">
    <property type="entry name" value="RNA_pol_sigma_r3/r4-like"/>
</dbReference>
<dbReference type="InterPro" id="IPR013249">
    <property type="entry name" value="RNA_pol_sigma70_r4_t2"/>
</dbReference>
<keyword evidence="3" id="KW-0731">Sigma factor</keyword>
<dbReference type="AlphaFoldDB" id="A0AA49JGX2"/>
<dbReference type="GO" id="GO:0006352">
    <property type="term" value="P:DNA-templated transcription initiation"/>
    <property type="evidence" value="ECO:0007669"/>
    <property type="project" value="InterPro"/>
</dbReference>
<dbReference type="Pfam" id="PF04542">
    <property type="entry name" value="Sigma70_r2"/>
    <property type="match status" value="1"/>
</dbReference>
<accession>A0AA49JGX2</accession>
<feature type="domain" description="RNA polymerase sigma-70 region 2" evidence="5">
    <location>
        <begin position="27"/>
        <end position="93"/>
    </location>
</feature>
<evidence type="ECO:0000313" key="7">
    <source>
        <dbReference type="EMBL" id="WKN37255.1"/>
    </source>
</evidence>
<evidence type="ECO:0000256" key="4">
    <source>
        <dbReference type="ARBA" id="ARBA00023163"/>
    </source>
</evidence>
<organism evidence="7">
    <name type="scientific">Roseihalotalea indica</name>
    <dbReference type="NCBI Taxonomy" id="2867963"/>
    <lineage>
        <taxon>Bacteria</taxon>
        <taxon>Pseudomonadati</taxon>
        <taxon>Bacteroidota</taxon>
        <taxon>Cytophagia</taxon>
        <taxon>Cytophagales</taxon>
        <taxon>Catalimonadaceae</taxon>
        <taxon>Roseihalotalea</taxon>
    </lineage>
</organism>
<proteinExistence type="inferred from homology"/>
<dbReference type="InterPro" id="IPR036388">
    <property type="entry name" value="WH-like_DNA-bd_sf"/>
</dbReference>
<reference evidence="7" key="1">
    <citation type="journal article" date="2023" name="Comput. Struct. Biotechnol. J.">
        <title>Discovery of a novel marine Bacteroidetes with a rich repertoire of carbohydrate-active enzymes.</title>
        <authorList>
            <person name="Chen B."/>
            <person name="Liu G."/>
            <person name="Chen Q."/>
            <person name="Wang H."/>
            <person name="Liu L."/>
            <person name="Tang K."/>
        </authorList>
    </citation>
    <scope>NUCLEOTIDE SEQUENCE</scope>
    <source>
        <strain evidence="7">TK19036</strain>
    </source>
</reference>
<reference evidence="7" key="2">
    <citation type="journal article" date="2024" name="Antonie Van Leeuwenhoek">
        <title>Roseihalotalea indica gen. nov., sp. nov., a halophilic Bacteroidetes from mesopelagic Southwest Indian Ocean with higher carbohydrate metabolic potential.</title>
        <authorList>
            <person name="Chen B."/>
            <person name="Zhang M."/>
            <person name="Lin D."/>
            <person name="Ye J."/>
            <person name="Tang K."/>
        </authorList>
    </citation>
    <scope>NUCLEOTIDE SEQUENCE</scope>
    <source>
        <strain evidence="7">TK19036</strain>
    </source>
</reference>
<feature type="domain" description="RNA polymerase sigma factor 70 region 4 type 2" evidence="6">
    <location>
        <begin position="126"/>
        <end position="174"/>
    </location>
</feature>